<dbReference type="OrthoDB" id="6267475at2"/>
<protein>
    <submittedName>
        <fullName evidence="2">Uncharacterized protein</fullName>
    </submittedName>
</protein>
<dbReference type="Proteomes" id="UP000305674">
    <property type="component" value="Unassembled WGS sequence"/>
</dbReference>
<gene>
    <name evidence="2" type="ORF">FCL40_02810</name>
</gene>
<dbReference type="EMBL" id="SWCI01000001">
    <property type="protein sequence ID" value="TKB51502.1"/>
    <property type="molecule type" value="Genomic_DNA"/>
</dbReference>
<sequence length="179" mass="19626">MRHLLIALAMAALSGLAPAQGRELPPMMYLTSLNLDSLLESLKQKPEFARLNGELIGSPLRLVVSHEFEMTAGGSAAGLTSAMLAGGSLGLLPVVTNNDLVITYDIRVHNRSVSKYRFRENFTEAKNIYANQGNTALAKEAAAWVLTTVDPFLEQMNADPKVAELLEEYRFYFGDQPQP</sequence>
<comment type="caution">
    <text evidence="2">The sequence shown here is derived from an EMBL/GenBank/DDBJ whole genome shotgun (WGS) entry which is preliminary data.</text>
</comment>
<evidence type="ECO:0000256" key="1">
    <source>
        <dbReference type="SAM" id="SignalP"/>
    </source>
</evidence>
<feature type="signal peptide" evidence="1">
    <location>
        <begin position="1"/>
        <end position="19"/>
    </location>
</feature>
<reference evidence="2 3" key="1">
    <citation type="submission" date="2019-04" db="EMBL/GenBank/DDBJ databases">
        <authorList>
            <person name="Hwang J.C."/>
        </authorList>
    </citation>
    <scope>NUCLEOTIDE SEQUENCE [LARGE SCALE GENOMIC DNA]</scope>
    <source>
        <strain evidence="2 3">IMCC35001</strain>
    </source>
</reference>
<feature type="chain" id="PRO_5020380732" evidence="1">
    <location>
        <begin position="20"/>
        <end position="179"/>
    </location>
</feature>
<proteinExistence type="predicted"/>
<evidence type="ECO:0000313" key="2">
    <source>
        <dbReference type="EMBL" id="TKB51502.1"/>
    </source>
</evidence>
<keyword evidence="3" id="KW-1185">Reference proteome</keyword>
<keyword evidence="1" id="KW-0732">Signal</keyword>
<name>A0A4U1BJW4_9GAMM</name>
<accession>A0A4U1BJW4</accession>
<dbReference type="RefSeq" id="WP_136851126.1">
    <property type="nucleotide sequence ID" value="NZ_SWCI01000001.1"/>
</dbReference>
<dbReference type="AlphaFoldDB" id="A0A4U1BJW4"/>
<evidence type="ECO:0000313" key="3">
    <source>
        <dbReference type="Proteomes" id="UP000305674"/>
    </source>
</evidence>
<organism evidence="2 3">
    <name type="scientific">Ferrimonas sediminicola</name>
    <dbReference type="NCBI Taxonomy" id="2569538"/>
    <lineage>
        <taxon>Bacteria</taxon>
        <taxon>Pseudomonadati</taxon>
        <taxon>Pseudomonadota</taxon>
        <taxon>Gammaproteobacteria</taxon>
        <taxon>Alteromonadales</taxon>
        <taxon>Ferrimonadaceae</taxon>
        <taxon>Ferrimonas</taxon>
    </lineage>
</organism>